<evidence type="ECO:0000313" key="2">
    <source>
        <dbReference type="Proteomes" id="UP000464495"/>
    </source>
</evidence>
<dbReference type="EMBL" id="CP046620">
    <property type="protein sequence ID" value="QHQ37436.1"/>
    <property type="molecule type" value="Genomic_DNA"/>
</dbReference>
<organism evidence="1 2">
    <name type="scientific">Algicella marina</name>
    <dbReference type="NCBI Taxonomy" id="2683284"/>
    <lineage>
        <taxon>Bacteria</taxon>
        <taxon>Pseudomonadati</taxon>
        <taxon>Pseudomonadota</taxon>
        <taxon>Alphaproteobacteria</taxon>
        <taxon>Rhodobacterales</taxon>
        <taxon>Paracoccaceae</taxon>
        <taxon>Algicella</taxon>
    </lineage>
</organism>
<evidence type="ECO:0000313" key="1">
    <source>
        <dbReference type="EMBL" id="QHQ37436.1"/>
    </source>
</evidence>
<keyword evidence="2" id="KW-1185">Reference proteome</keyword>
<proteinExistence type="predicted"/>
<dbReference type="AlphaFoldDB" id="A0A6P1T7F6"/>
<name>A0A6P1T7F6_9RHOB</name>
<accession>A0A6P1T7F6</accession>
<protein>
    <submittedName>
        <fullName evidence="1">Aspartate/glutamate racemase family protein</fullName>
    </submittedName>
</protein>
<dbReference type="Proteomes" id="UP000464495">
    <property type="component" value="Chromosome"/>
</dbReference>
<dbReference type="NCBIfam" id="NF005679">
    <property type="entry name" value="PRK07475.1"/>
    <property type="match status" value="1"/>
</dbReference>
<sequence length="223" mass="23493">MLETRFPRIRGDIGNPDSLPFPLLYRTVPAASPDRVVRQEATGLLPAFLDTARGLVADGVAGITTSCGFMALYQREMAAALPVPVLTSALLQVVPVNAMLPEGRRAGVLTVSEEALSARHLAAVGVPQGTPVQGLALDSHFRRVFLGDNADLDVARARGDVVQAALALQARADRLGGIVLECTNMAPYAGDVARATGLPVFSILTLINWFRAGLVPQVFAAAD</sequence>
<reference evidence="1 2" key="1">
    <citation type="submission" date="2019-12" db="EMBL/GenBank/DDBJ databases">
        <title>Complete genome sequence of Algicella marina strain 9Alg 56(T) isolated from the red alga Tichocarpus crinitus.</title>
        <authorList>
            <person name="Kim S.-G."/>
            <person name="Nedashkovskaya O.I."/>
        </authorList>
    </citation>
    <scope>NUCLEOTIDE SEQUENCE [LARGE SCALE GENOMIC DNA]</scope>
    <source>
        <strain evidence="1 2">9Alg 56</strain>
    </source>
</reference>
<gene>
    <name evidence="1" type="ORF">GO499_14685</name>
</gene>
<dbReference type="KEGG" id="amaq:GO499_14685"/>